<dbReference type="FunFam" id="2.40.240.130:FF:000002">
    <property type="entry name" value="Axin 1"/>
    <property type="match status" value="1"/>
</dbReference>
<evidence type="ECO:0000259" key="11">
    <source>
        <dbReference type="PROSITE" id="PS50841"/>
    </source>
</evidence>
<dbReference type="OrthoDB" id="10007451at2759"/>
<keyword evidence="5 9" id="KW-0879">Wnt signaling pathway</keyword>
<keyword evidence="12" id="KW-1185">Reference proteome</keyword>
<dbReference type="GO" id="GO:0031625">
    <property type="term" value="F:ubiquitin protein ligase binding"/>
    <property type="evidence" value="ECO:0007669"/>
    <property type="project" value="TreeGrafter"/>
</dbReference>
<evidence type="ECO:0000313" key="12">
    <source>
        <dbReference type="Proteomes" id="UP000504611"/>
    </source>
</evidence>
<dbReference type="GO" id="GO:0005886">
    <property type="term" value="C:plasma membrane"/>
    <property type="evidence" value="ECO:0007669"/>
    <property type="project" value="UniProtKB-SubCell"/>
</dbReference>
<evidence type="ECO:0000256" key="2">
    <source>
        <dbReference type="ARBA" id="ARBA00004236"/>
    </source>
</evidence>
<dbReference type="CDD" id="cd00055">
    <property type="entry name" value="EGF_Lam"/>
    <property type="match status" value="1"/>
</dbReference>
<evidence type="ECO:0000256" key="3">
    <source>
        <dbReference type="ARBA" id="ARBA00013892"/>
    </source>
</evidence>
<dbReference type="GO" id="GO:0048468">
    <property type="term" value="P:cell development"/>
    <property type="evidence" value="ECO:0007669"/>
    <property type="project" value="TreeGrafter"/>
</dbReference>
<reference evidence="13" key="1">
    <citation type="submission" date="2025-08" db="UniProtKB">
        <authorList>
            <consortium name="RefSeq"/>
        </authorList>
    </citation>
    <scope>IDENTIFICATION</scope>
    <source>
        <tissue evidence="13">Muscle</tissue>
    </source>
</reference>
<evidence type="ECO:0000256" key="10">
    <source>
        <dbReference type="SAM" id="MobiDB-lite"/>
    </source>
</evidence>
<dbReference type="GeneID" id="104952093"/>
<dbReference type="PANTHER" id="PTHR46102:SF3">
    <property type="entry name" value="AXIN-1"/>
    <property type="match status" value="1"/>
</dbReference>
<dbReference type="InterPro" id="IPR043581">
    <property type="entry name" value="Axin-like"/>
</dbReference>
<comment type="subcellular location">
    <subcellularLocation>
        <location evidence="2">Cell membrane</location>
    </subcellularLocation>
    <subcellularLocation>
        <location evidence="1">Nucleus</location>
    </subcellularLocation>
</comment>
<dbReference type="Pfam" id="PF00778">
    <property type="entry name" value="DIX"/>
    <property type="match status" value="1"/>
</dbReference>
<dbReference type="Proteomes" id="UP000504611">
    <property type="component" value="Unplaced"/>
</dbReference>
<dbReference type="GO" id="GO:0030877">
    <property type="term" value="C:beta-catenin destruction complex"/>
    <property type="evidence" value="ECO:0007669"/>
    <property type="project" value="TreeGrafter"/>
</dbReference>
<dbReference type="SMART" id="SM00021">
    <property type="entry name" value="DAX"/>
    <property type="match status" value="1"/>
</dbReference>
<dbReference type="GO" id="GO:0008013">
    <property type="term" value="F:beta-catenin binding"/>
    <property type="evidence" value="ECO:0007669"/>
    <property type="project" value="TreeGrafter"/>
</dbReference>
<dbReference type="GO" id="GO:0042802">
    <property type="term" value="F:identical protein binding"/>
    <property type="evidence" value="ECO:0007669"/>
    <property type="project" value="TreeGrafter"/>
</dbReference>
<evidence type="ECO:0000256" key="8">
    <source>
        <dbReference type="ARBA" id="ARBA00032466"/>
    </source>
</evidence>
<dbReference type="PANTHER" id="PTHR46102">
    <property type="entry name" value="AXIN"/>
    <property type="match status" value="1"/>
</dbReference>
<evidence type="ECO:0000313" key="13">
    <source>
        <dbReference type="RefSeq" id="XP_010777151.1"/>
    </source>
</evidence>
<evidence type="ECO:0000256" key="1">
    <source>
        <dbReference type="ARBA" id="ARBA00004123"/>
    </source>
</evidence>
<dbReference type="AlphaFoldDB" id="A0A6I9NRQ8"/>
<evidence type="ECO:0000256" key="5">
    <source>
        <dbReference type="ARBA" id="ARBA00022687"/>
    </source>
</evidence>
<evidence type="ECO:0000256" key="4">
    <source>
        <dbReference type="ARBA" id="ARBA00022475"/>
    </source>
</evidence>
<dbReference type="PROSITE" id="PS50841">
    <property type="entry name" value="DIX"/>
    <property type="match status" value="1"/>
</dbReference>
<protein>
    <recommendedName>
        <fullName evidence="3">Axin-1</fullName>
    </recommendedName>
    <alternativeName>
        <fullName evidence="8">Axis inhibition protein 1</fullName>
    </alternativeName>
</protein>
<feature type="compositionally biased region" description="Polar residues" evidence="10">
    <location>
        <begin position="259"/>
        <end position="269"/>
    </location>
</feature>
<dbReference type="InterPro" id="IPR038207">
    <property type="entry name" value="DIX_dom_sf"/>
</dbReference>
<organism evidence="12 13">
    <name type="scientific">Notothenia coriiceps</name>
    <name type="common">black rockcod</name>
    <dbReference type="NCBI Taxonomy" id="8208"/>
    <lineage>
        <taxon>Eukaryota</taxon>
        <taxon>Metazoa</taxon>
        <taxon>Chordata</taxon>
        <taxon>Craniata</taxon>
        <taxon>Vertebrata</taxon>
        <taxon>Euteleostomi</taxon>
        <taxon>Actinopterygii</taxon>
        <taxon>Neopterygii</taxon>
        <taxon>Teleostei</taxon>
        <taxon>Neoteleostei</taxon>
        <taxon>Acanthomorphata</taxon>
        <taxon>Eupercaria</taxon>
        <taxon>Perciformes</taxon>
        <taxon>Notothenioidei</taxon>
        <taxon>Nototheniidae</taxon>
        <taxon>Notothenia</taxon>
    </lineage>
</organism>
<evidence type="ECO:0000256" key="6">
    <source>
        <dbReference type="ARBA" id="ARBA00023136"/>
    </source>
</evidence>
<dbReference type="GO" id="GO:0090090">
    <property type="term" value="P:negative regulation of canonical Wnt signaling pathway"/>
    <property type="evidence" value="ECO:0007669"/>
    <property type="project" value="InterPro"/>
</dbReference>
<dbReference type="SUPFAM" id="SSF54236">
    <property type="entry name" value="Ubiquitin-like"/>
    <property type="match status" value="1"/>
</dbReference>
<feature type="region of interest" description="Disordered" evidence="10">
    <location>
        <begin position="255"/>
        <end position="400"/>
    </location>
</feature>
<dbReference type="GO" id="GO:0016055">
    <property type="term" value="P:Wnt signaling pathway"/>
    <property type="evidence" value="ECO:0007669"/>
    <property type="project" value="UniProtKB-KW"/>
</dbReference>
<dbReference type="RefSeq" id="XP_010777151.1">
    <property type="nucleotide sequence ID" value="XM_010778849.1"/>
</dbReference>
<keyword evidence="7" id="KW-0539">Nucleus</keyword>
<dbReference type="InterPro" id="IPR014936">
    <property type="entry name" value="Axin_b-cat-bd"/>
</dbReference>
<name>A0A6I9NRQ8_9TELE</name>
<evidence type="ECO:0000256" key="7">
    <source>
        <dbReference type="ARBA" id="ARBA00023242"/>
    </source>
</evidence>
<dbReference type="GO" id="GO:0060090">
    <property type="term" value="F:molecular adaptor activity"/>
    <property type="evidence" value="ECO:0007669"/>
    <property type="project" value="TreeGrafter"/>
</dbReference>
<gene>
    <name evidence="13" type="primary">LOC104952093</name>
</gene>
<proteinExistence type="predicted"/>
<sequence length="617" mass="68150">MCATGFWGFPNCRPCNCGTRLCEPVTGDCICPPRTVLPECTQCEPQSFGCHPVVGCEVCNCTRPGVETPDVSCDTLSGQCRYGEMTQRKSFKRISYHYCLRKTLDDSHIIYRNVILFYPYRVNSEHVICCVSIQRTYRMPKDIHVEPERFAADLIGRLETVLREREAQERLEERLKRVRLEEEGDDADVSVAASVSSHSLPLLPPPSSAFSPLYGARYSETTANTVATYGGLVAMEDSLDDDPESILDEHVQRVMKTPGCQSPGATNSTLGGGRHSPPKSSRSPDGGIGPPHCPPHRGGGHSLPPAGVKGIHHKQLYHHRGQEEAGSRSQANPMWNGDPASQYAGRSRNYADGAGASTHEGMGYSSKGSTLSRRGCKKTSETPGKGEESGRVTEGQPPMEDLERNQKILQWMMEGDRQRKTSHGGSTSSSRRGGPSSESPHPTSVERPGAVHPWVSAQLRNNPSSSVSPALPGSSSTQVQPSHPFIQDPAMPPNPAPNALTQLEEARRRLEEERRRNALQQAKQRHKSSGKRQVCENMTVAYYFCGEPIPYRTSVKGRVVTLGQFKELLTKKGHYRFYFKKVSDEFDCGVVFEEVRDDDAILPIFEEKIIGKVEKVD</sequence>
<accession>A0A6I9NRQ8</accession>
<dbReference type="InterPro" id="IPR002049">
    <property type="entry name" value="LE_dom"/>
</dbReference>
<dbReference type="InterPro" id="IPR029071">
    <property type="entry name" value="Ubiquitin-like_domsf"/>
</dbReference>
<dbReference type="GO" id="GO:0032436">
    <property type="term" value="P:positive regulation of proteasomal ubiquitin-dependent protein catabolic process"/>
    <property type="evidence" value="ECO:0007669"/>
    <property type="project" value="TreeGrafter"/>
</dbReference>
<dbReference type="GO" id="GO:0070411">
    <property type="term" value="F:I-SMAD binding"/>
    <property type="evidence" value="ECO:0007669"/>
    <property type="project" value="TreeGrafter"/>
</dbReference>
<dbReference type="Pfam" id="PF08833">
    <property type="entry name" value="Axin_b-cat_bind"/>
    <property type="match status" value="1"/>
</dbReference>
<dbReference type="GO" id="GO:0005634">
    <property type="term" value="C:nucleus"/>
    <property type="evidence" value="ECO:0007669"/>
    <property type="project" value="UniProtKB-SubCell"/>
</dbReference>
<feature type="compositionally biased region" description="Low complexity" evidence="10">
    <location>
        <begin position="463"/>
        <end position="476"/>
    </location>
</feature>
<keyword evidence="6" id="KW-0472">Membrane</keyword>
<feature type="compositionally biased region" description="Basic and acidic residues" evidence="10">
    <location>
        <begin position="378"/>
        <end position="391"/>
    </location>
</feature>
<feature type="compositionally biased region" description="Basic residues" evidence="10">
    <location>
        <begin position="310"/>
        <end position="319"/>
    </location>
</feature>
<feature type="domain" description="DIX" evidence="11">
    <location>
        <begin position="535"/>
        <end position="617"/>
    </location>
</feature>
<dbReference type="Gene3D" id="2.40.240.130">
    <property type="match status" value="1"/>
</dbReference>
<feature type="compositionally biased region" description="Basic and acidic residues" evidence="10">
    <location>
        <begin position="504"/>
        <end position="516"/>
    </location>
</feature>
<keyword evidence="4" id="KW-1003">Cell membrane</keyword>
<feature type="compositionally biased region" description="Low complexity" evidence="10">
    <location>
        <begin position="423"/>
        <end position="441"/>
    </location>
</feature>
<feature type="region of interest" description="Disordered" evidence="10">
    <location>
        <begin position="416"/>
        <end position="531"/>
    </location>
</feature>
<dbReference type="KEGG" id="ncc:104952093"/>
<evidence type="ECO:0000256" key="9">
    <source>
        <dbReference type="PROSITE-ProRule" id="PRU00069"/>
    </source>
</evidence>
<dbReference type="InterPro" id="IPR001158">
    <property type="entry name" value="DIX"/>
</dbReference>
<dbReference type="GO" id="GO:0019901">
    <property type="term" value="F:protein kinase binding"/>
    <property type="evidence" value="ECO:0007669"/>
    <property type="project" value="TreeGrafter"/>
</dbReference>